<dbReference type="AlphaFoldDB" id="A0A1E3HQ27"/>
<dbReference type="STRING" id="1295533.A0A1E3HQ27"/>
<dbReference type="EMBL" id="AWGJ01000006">
    <property type="protein sequence ID" value="ODN78448.1"/>
    <property type="molecule type" value="Genomic_DNA"/>
</dbReference>
<sequence length="294" mass="32546">MSTPTFLLHEYFGLLIYLAILLPATFISLPHSTSYFIPTSSPLTQTSSADRPEHAFLTPITARPAVTMLWDVVGMGVVMVWWGGRMKGWFEGKGDKKVGEDRVVGESELEERQGRTKKMLGRLYEAGVSTLVGSLVFYVILSLMGAPLNSHWDKTALLALHLSILTVLPVVYTLGMPSLYDKGTYARFRMTRLFCEFKPETPLERALVYPAVGTLTGAWLGALSIPLDWDRPWQSFPLTIAFASILGFVAGGFVSWGYTVAEGMYKEVTEKAKPVAVEEEKAGKKNKKKKAVKA</sequence>
<proteinExistence type="predicted"/>
<organism evidence="9 10">
    <name type="scientific">Cryptococcus amylolentus CBS 6039</name>
    <dbReference type="NCBI Taxonomy" id="1295533"/>
    <lineage>
        <taxon>Eukaryota</taxon>
        <taxon>Fungi</taxon>
        <taxon>Dikarya</taxon>
        <taxon>Basidiomycota</taxon>
        <taxon>Agaricomycotina</taxon>
        <taxon>Tremellomycetes</taxon>
        <taxon>Tremellales</taxon>
        <taxon>Cryptococcaceae</taxon>
        <taxon>Cryptococcus</taxon>
    </lineage>
</organism>
<dbReference type="GO" id="GO:0006506">
    <property type="term" value="P:GPI anchor biosynthetic process"/>
    <property type="evidence" value="ECO:0007669"/>
    <property type="project" value="UniProtKB-UniPathway"/>
</dbReference>
<dbReference type="InterPro" id="IPR009580">
    <property type="entry name" value="GPI_biosynthesis_protein_Pig-F"/>
</dbReference>
<keyword evidence="7 8" id="KW-0472">Membrane</keyword>
<feature type="transmembrane region" description="Helical" evidence="8">
    <location>
        <begin position="123"/>
        <end position="146"/>
    </location>
</feature>
<keyword evidence="3" id="KW-0337">GPI-anchor biosynthesis</keyword>
<comment type="subcellular location">
    <subcellularLocation>
        <location evidence="1">Endoplasmic reticulum membrane</location>
        <topology evidence="1">Multi-pass membrane protein</topology>
    </subcellularLocation>
</comment>
<comment type="pathway">
    <text evidence="2">Glycolipid biosynthesis; glycosylphosphatidylinositol-anchor biosynthesis.</text>
</comment>
<evidence type="ECO:0000256" key="4">
    <source>
        <dbReference type="ARBA" id="ARBA00022692"/>
    </source>
</evidence>
<feature type="transmembrane region" description="Helical" evidence="8">
    <location>
        <begin position="65"/>
        <end position="84"/>
    </location>
</feature>
<dbReference type="GO" id="GO:0005789">
    <property type="term" value="C:endoplasmic reticulum membrane"/>
    <property type="evidence" value="ECO:0007669"/>
    <property type="project" value="UniProtKB-SubCell"/>
</dbReference>
<feature type="transmembrane region" description="Helical" evidence="8">
    <location>
        <begin position="158"/>
        <end position="180"/>
    </location>
</feature>
<evidence type="ECO:0000256" key="2">
    <source>
        <dbReference type="ARBA" id="ARBA00004687"/>
    </source>
</evidence>
<protein>
    <recommendedName>
        <fullName evidence="11">Glycosylphosphatidylinositol anchor biosynthesis protein 11</fullName>
    </recommendedName>
</protein>
<reference evidence="9 10" key="1">
    <citation type="submission" date="2016-06" db="EMBL/GenBank/DDBJ databases">
        <title>Evolution of pathogenesis and genome organization in the Tremellales.</title>
        <authorList>
            <person name="Cuomo C."/>
            <person name="Litvintseva A."/>
            <person name="Heitman J."/>
            <person name="Chen Y."/>
            <person name="Sun S."/>
            <person name="Springer D."/>
            <person name="Dromer F."/>
            <person name="Young S."/>
            <person name="Zeng Q."/>
            <person name="Chapman S."/>
            <person name="Gujja S."/>
            <person name="Saif S."/>
            <person name="Birren B."/>
        </authorList>
    </citation>
    <scope>NUCLEOTIDE SEQUENCE [LARGE SCALE GENOMIC DNA]</scope>
    <source>
        <strain evidence="9 10">CBS 6039</strain>
    </source>
</reference>
<feature type="transmembrane region" description="Helical" evidence="8">
    <location>
        <begin position="12"/>
        <end position="29"/>
    </location>
</feature>
<keyword evidence="5" id="KW-0256">Endoplasmic reticulum</keyword>
<gene>
    <name evidence="9" type="ORF">L202_04084</name>
</gene>
<dbReference type="UniPathway" id="UPA00196"/>
<evidence type="ECO:0000313" key="9">
    <source>
        <dbReference type="EMBL" id="ODN78448.1"/>
    </source>
</evidence>
<dbReference type="GeneID" id="30155393"/>
<keyword evidence="6 8" id="KW-1133">Transmembrane helix</keyword>
<feature type="transmembrane region" description="Helical" evidence="8">
    <location>
        <begin position="207"/>
        <end position="227"/>
    </location>
</feature>
<name>A0A1E3HQ27_9TREE</name>
<dbReference type="RefSeq" id="XP_018993494.1">
    <property type="nucleotide sequence ID" value="XM_019138058.1"/>
</dbReference>
<evidence type="ECO:0000313" key="10">
    <source>
        <dbReference type="Proteomes" id="UP000094065"/>
    </source>
</evidence>
<dbReference type="Pfam" id="PF06699">
    <property type="entry name" value="PIG-F"/>
    <property type="match status" value="1"/>
</dbReference>
<evidence type="ECO:0008006" key="11">
    <source>
        <dbReference type="Google" id="ProtNLM"/>
    </source>
</evidence>
<feature type="transmembrane region" description="Helical" evidence="8">
    <location>
        <begin position="239"/>
        <end position="261"/>
    </location>
</feature>
<evidence type="ECO:0000256" key="6">
    <source>
        <dbReference type="ARBA" id="ARBA00022989"/>
    </source>
</evidence>
<keyword evidence="10" id="KW-1185">Reference proteome</keyword>
<evidence type="ECO:0000256" key="1">
    <source>
        <dbReference type="ARBA" id="ARBA00004477"/>
    </source>
</evidence>
<keyword evidence="4 8" id="KW-0812">Transmembrane</keyword>
<evidence type="ECO:0000256" key="5">
    <source>
        <dbReference type="ARBA" id="ARBA00022824"/>
    </source>
</evidence>
<comment type="caution">
    <text evidence="9">The sequence shown here is derived from an EMBL/GenBank/DDBJ whole genome shotgun (WGS) entry which is preliminary data.</text>
</comment>
<dbReference type="Proteomes" id="UP000094065">
    <property type="component" value="Unassembled WGS sequence"/>
</dbReference>
<accession>A0A1E3HQ27</accession>
<dbReference type="OrthoDB" id="17366at2759"/>
<evidence type="ECO:0000256" key="3">
    <source>
        <dbReference type="ARBA" id="ARBA00022502"/>
    </source>
</evidence>
<evidence type="ECO:0000256" key="8">
    <source>
        <dbReference type="SAM" id="Phobius"/>
    </source>
</evidence>
<evidence type="ECO:0000256" key="7">
    <source>
        <dbReference type="ARBA" id="ARBA00023136"/>
    </source>
</evidence>